<proteinExistence type="predicted"/>
<reference evidence="2" key="1">
    <citation type="submission" date="2016-10" db="EMBL/GenBank/DDBJ databases">
        <authorList>
            <person name="Varghese N."/>
            <person name="Submissions S."/>
        </authorList>
    </citation>
    <scope>NUCLEOTIDE SEQUENCE [LARGE SCALE GENOMIC DNA]</scope>
    <source>
        <strain evidence="2">DSM 17724</strain>
    </source>
</reference>
<keyword evidence="2" id="KW-1185">Reference proteome</keyword>
<dbReference type="Proteomes" id="UP000199469">
    <property type="component" value="Unassembled WGS sequence"/>
</dbReference>
<accession>A0A1I0S2K1</accession>
<dbReference type="AlphaFoldDB" id="A0A1I0S2K1"/>
<name>A0A1I0S2K1_9FLAO</name>
<organism evidence="1 2">
    <name type="scientific">Chryseobacterium wanjuense</name>
    <dbReference type="NCBI Taxonomy" id="356305"/>
    <lineage>
        <taxon>Bacteria</taxon>
        <taxon>Pseudomonadati</taxon>
        <taxon>Bacteroidota</taxon>
        <taxon>Flavobacteriia</taxon>
        <taxon>Flavobacteriales</taxon>
        <taxon>Weeksellaceae</taxon>
        <taxon>Chryseobacterium group</taxon>
        <taxon>Chryseobacterium</taxon>
    </lineage>
</organism>
<dbReference type="EMBL" id="FOIU01000004">
    <property type="protein sequence ID" value="SEW48663.1"/>
    <property type="molecule type" value="Genomic_DNA"/>
</dbReference>
<sequence>MDGNSKKSYPLQECEKKYSLVFEKSNNNIILTKNYAAGKDCKLKSNSGKISIIIEESSFSYLDLDLKRKDQYKILSKNKFSILYSEILDGKVREIEDLYERQ</sequence>
<gene>
    <name evidence="1" type="ORF">SAMN05421841_3859</name>
</gene>
<dbReference type="STRING" id="356305.SAMN05421841_3859"/>
<evidence type="ECO:0000313" key="1">
    <source>
        <dbReference type="EMBL" id="SEW48663.1"/>
    </source>
</evidence>
<evidence type="ECO:0000313" key="2">
    <source>
        <dbReference type="Proteomes" id="UP000199469"/>
    </source>
</evidence>
<protein>
    <submittedName>
        <fullName evidence="1">Uncharacterized protein</fullName>
    </submittedName>
</protein>